<evidence type="ECO:0000313" key="2">
    <source>
        <dbReference type="Proteomes" id="UP000827976"/>
    </source>
</evidence>
<sequence length="503" mass="56851">MVAHVLVFPFPAQGHLNSMLKLAELLSLSALHITFLTTDYHYHRLCLHSPTHARLSRRPGFWFRSISDGLTDQRLRSADRILELYESLTYNSSSLFRDLLISNQNQNQHQDWWPRITCLVVDGIMPFAIDVANDLGIPTIAFRTSSPCSIWTYFSLPRLIQAGEFPFPFPAEEADLDERVYAVTGMESFLRRRDLPGFFRQARDISHPFLDFVYAVTLSSTRAKAFILNSFEAMDGTVLSHIRTVCPTTYAIGPLHSMLTSMSSHVLINSQSDQVLTNSANLWQQDRSCLTWLDNQPKGSVLYVSFGSYTVITNEDLLEFWHGLVNSSQRFLWVIRSDLVNGVDKEGSPLPLLSVPPEVAEGTSKRGCVVAWAPQEEVLAHPSVGCFLTHSGWNSTLESVVAGVPMICWPFFVDQQITSRYVSEVWKIGLDMKDMHGREIVERMVRDAMEGEKAQELKRSAAAMAEKAKESITEGGSSHLNFQRLVHYLKSTDDQDKDEIILD</sequence>
<dbReference type="EMBL" id="CM037017">
    <property type="protein sequence ID" value="KAH7678185.1"/>
    <property type="molecule type" value="Genomic_DNA"/>
</dbReference>
<name>A0ACB7VUW1_DIOAL</name>
<accession>A0ACB7VUW1</accession>
<dbReference type="Proteomes" id="UP000827976">
    <property type="component" value="Chromosome 7"/>
</dbReference>
<keyword evidence="2" id="KW-1185">Reference proteome</keyword>
<organism evidence="1 2">
    <name type="scientific">Dioscorea alata</name>
    <name type="common">Purple yam</name>
    <dbReference type="NCBI Taxonomy" id="55571"/>
    <lineage>
        <taxon>Eukaryota</taxon>
        <taxon>Viridiplantae</taxon>
        <taxon>Streptophyta</taxon>
        <taxon>Embryophyta</taxon>
        <taxon>Tracheophyta</taxon>
        <taxon>Spermatophyta</taxon>
        <taxon>Magnoliopsida</taxon>
        <taxon>Liliopsida</taxon>
        <taxon>Dioscoreales</taxon>
        <taxon>Dioscoreaceae</taxon>
        <taxon>Dioscorea</taxon>
    </lineage>
</organism>
<keyword evidence="1" id="KW-0808">Transferase</keyword>
<keyword evidence="1" id="KW-0328">Glycosyltransferase</keyword>
<dbReference type="EC" id="2.4.1.323" evidence="1"/>
<comment type="caution">
    <text evidence="1">The sequence shown here is derived from an EMBL/GenBank/DDBJ whole genome shotgun (WGS) entry which is preliminary data.</text>
</comment>
<gene>
    <name evidence="1" type="ORF">IHE45_07G134100</name>
</gene>
<reference evidence="2" key="1">
    <citation type="journal article" date="2022" name="Nat. Commun.">
        <title>Chromosome evolution and the genetic basis of agronomically important traits in greater yam.</title>
        <authorList>
            <person name="Bredeson J.V."/>
            <person name="Lyons J.B."/>
            <person name="Oniyinde I.O."/>
            <person name="Okereke N.R."/>
            <person name="Kolade O."/>
            <person name="Nnabue I."/>
            <person name="Nwadili C.O."/>
            <person name="Hribova E."/>
            <person name="Parker M."/>
            <person name="Nwogha J."/>
            <person name="Shu S."/>
            <person name="Carlson J."/>
            <person name="Kariba R."/>
            <person name="Muthemba S."/>
            <person name="Knop K."/>
            <person name="Barton G.J."/>
            <person name="Sherwood A.V."/>
            <person name="Lopez-Montes A."/>
            <person name="Asiedu R."/>
            <person name="Jamnadass R."/>
            <person name="Muchugi A."/>
            <person name="Goodstein D."/>
            <person name="Egesi C.N."/>
            <person name="Featherston J."/>
            <person name="Asfaw A."/>
            <person name="Simpson G.G."/>
            <person name="Dolezel J."/>
            <person name="Hendre P.S."/>
            <person name="Van Deynze A."/>
            <person name="Kumar P.L."/>
            <person name="Obidiegwu J.E."/>
            <person name="Bhattacharjee R."/>
            <person name="Rokhsar D.S."/>
        </authorList>
    </citation>
    <scope>NUCLEOTIDE SEQUENCE [LARGE SCALE GENOMIC DNA]</scope>
    <source>
        <strain evidence="2">cv. TDa95/00328</strain>
    </source>
</reference>
<proteinExistence type="predicted"/>
<evidence type="ECO:0000313" key="1">
    <source>
        <dbReference type="EMBL" id="KAH7678185.1"/>
    </source>
</evidence>
<protein>
    <submittedName>
        <fullName evidence="1">7-deoxyloganetic acid glucosyltransferase protein</fullName>
        <ecNumber evidence="1">2.4.1.323</ecNumber>
    </submittedName>
</protein>